<protein>
    <submittedName>
        <fullName evidence="2">Transposase</fullName>
    </submittedName>
</protein>
<dbReference type="STRING" id="582667.SAMN05192568_10161"/>
<dbReference type="GO" id="GO:0003677">
    <property type="term" value="F:DNA binding"/>
    <property type="evidence" value="ECO:0007669"/>
    <property type="project" value="InterPro"/>
</dbReference>
<evidence type="ECO:0000313" key="3">
    <source>
        <dbReference type="Proteomes" id="UP000199048"/>
    </source>
</evidence>
<dbReference type="AlphaFoldDB" id="A0A1I4M955"/>
<feature type="non-terminal residue" evidence="2">
    <location>
        <position position="1"/>
    </location>
</feature>
<accession>A0A1I4M955</accession>
<gene>
    <name evidence="2" type="ORF">SAMN05192568_10161</name>
</gene>
<name>A0A1I4M955_9HYPH</name>
<dbReference type="PANTHER" id="PTHR33055:SF13">
    <property type="entry name" value="TRANSPOSASE"/>
    <property type="match status" value="1"/>
</dbReference>
<organism evidence="2 3">
    <name type="scientific">Methylobacterium pseudosasicola</name>
    <dbReference type="NCBI Taxonomy" id="582667"/>
    <lineage>
        <taxon>Bacteria</taxon>
        <taxon>Pseudomonadati</taxon>
        <taxon>Pseudomonadota</taxon>
        <taxon>Alphaproteobacteria</taxon>
        <taxon>Hyphomicrobiales</taxon>
        <taxon>Methylobacteriaceae</taxon>
        <taxon>Methylobacterium</taxon>
    </lineage>
</organism>
<feature type="domain" description="Transposase IS116/IS110/IS902 C-terminal" evidence="1">
    <location>
        <begin position="1"/>
        <end position="75"/>
    </location>
</feature>
<dbReference type="Pfam" id="PF02371">
    <property type="entry name" value="Transposase_20"/>
    <property type="match status" value="1"/>
</dbReference>
<dbReference type="GO" id="GO:0006313">
    <property type="term" value="P:DNA transposition"/>
    <property type="evidence" value="ECO:0007669"/>
    <property type="project" value="InterPro"/>
</dbReference>
<dbReference type="InterPro" id="IPR047650">
    <property type="entry name" value="Transpos_IS110"/>
</dbReference>
<dbReference type="GO" id="GO:0004803">
    <property type="term" value="F:transposase activity"/>
    <property type="evidence" value="ECO:0007669"/>
    <property type="project" value="InterPro"/>
</dbReference>
<proteinExistence type="predicted"/>
<evidence type="ECO:0000313" key="2">
    <source>
        <dbReference type="EMBL" id="SFL99739.1"/>
    </source>
</evidence>
<keyword evidence="3" id="KW-1185">Reference proteome</keyword>
<dbReference type="EMBL" id="FOTK01000016">
    <property type="protein sequence ID" value="SFL99739.1"/>
    <property type="molecule type" value="Genomic_DNA"/>
</dbReference>
<evidence type="ECO:0000259" key="1">
    <source>
        <dbReference type="Pfam" id="PF02371"/>
    </source>
</evidence>
<dbReference type="InterPro" id="IPR003346">
    <property type="entry name" value="Transposase_20"/>
</dbReference>
<dbReference type="OrthoDB" id="8261795at2"/>
<dbReference type="Proteomes" id="UP000199048">
    <property type="component" value="Unassembled WGS sequence"/>
</dbReference>
<sequence length="115" mass="12332">PGVGPVTARTLLAEMPELGRLTARQIAALAGLAPFVRESGKWKGRAMVAGGRKSVRTALFLAALTACRHNPVLKLFRDRLVAAGKPKIVAVVAVARKLLTILNAMIRNQKPWQTA</sequence>
<dbReference type="PANTHER" id="PTHR33055">
    <property type="entry name" value="TRANSPOSASE FOR INSERTION SEQUENCE ELEMENT IS1111A"/>
    <property type="match status" value="1"/>
</dbReference>
<dbReference type="RefSeq" id="WP_139234101.1">
    <property type="nucleotide sequence ID" value="NZ_FOTK01000016.1"/>
</dbReference>
<reference evidence="3" key="1">
    <citation type="submission" date="2016-10" db="EMBL/GenBank/DDBJ databases">
        <authorList>
            <person name="Varghese N."/>
            <person name="Submissions S."/>
        </authorList>
    </citation>
    <scope>NUCLEOTIDE SEQUENCE [LARGE SCALE GENOMIC DNA]</scope>
    <source>
        <strain evidence="3">BL36</strain>
    </source>
</reference>